<keyword evidence="2" id="KW-1133">Transmembrane helix</keyword>
<name>A0A3N0XH33_ANAGA</name>
<keyword evidence="2" id="KW-0472">Membrane</keyword>
<sequence>MCVRALSSSDGKSISSPQAPIQVLFTLAASCSPQPEKAIDSCVTVSSGANMGPPLHTVLILLTSGLLYSGLCYQAGVPPIQIKNMRRFPVLMEVPARPTSSNPASLKRPSGPHGAARPWDSRAFISIQKRGRVCVSKAPIKQLTCDLAGAHGPEHSDTATCELG</sequence>
<accession>A0A3N0XH33</accession>
<feature type="region of interest" description="Disordered" evidence="1">
    <location>
        <begin position="96"/>
        <end position="117"/>
    </location>
</feature>
<dbReference type="AlphaFoldDB" id="A0A3N0XH33"/>
<dbReference type="Proteomes" id="UP000281406">
    <property type="component" value="Unassembled WGS sequence"/>
</dbReference>
<protein>
    <submittedName>
        <fullName evidence="3">Uncharacterized protein</fullName>
    </submittedName>
</protein>
<proteinExistence type="predicted"/>
<evidence type="ECO:0000256" key="1">
    <source>
        <dbReference type="SAM" id="MobiDB-lite"/>
    </source>
</evidence>
<keyword evidence="2" id="KW-0812">Transmembrane</keyword>
<organism evidence="3 4">
    <name type="scientific">Anabarilius grahami</name>
    <name type="common">Kanglang fish</name>
    <name type="synonym">Barilius grahami</name>
    <dbReference type="NCBI Taxonomy" id="495550"/>
    <lineage>
        <taxon>Eukaryota</taxon>
        <taxon>Metazoa</taxon>
        <taxon>Chordata</taxon>
        <taxon>Craniata</taxon>
        <taxon>Vertebrata</taxon>
        <taxon>Euteleostomi</taxon>
        <taxon>Actinopterygii</taxon>
        <taxon>Neopterygii</taxon>
        <taxon>Teleostei</taxon>
        <taxon>Ostariophysi</taxon>
        <taxon>Cypriniformes</taxon>
        <taxon>Xenocyprididae</taxon>
        <taxon>Xenocypridinae</taxon>
        <taxon>Xenocypridinae incertae sedis</taxon>
        <taxon>Anabarilius</taxon>
    </lineage>
</organism>
<comment type="caution">
    <text evidence="3">The sequence shown here is derived from an EMBL/GenBank/DDBJ whole genome shotgun (WGS) entry which is preliminary data.</text>
</comment>
<dbReference type="EMBL" id="RJVU01074626">
    <property type="protein sequence ID" value="ROI16633.1"/>
    <property type="molecule type" value="Genomic_DNA"/>
</dbReference>
<keyword evidence="4" id="KW-1185">Reference proteome</keyword>
<gene>
    <name evidence="3" type="ORF">DPX16_22610</name>
</gene>
<feature type="transmembrane region" description="Helical" evidence="2">
    <location>
        <begin position="55"/>
        <end position="77"/>
    </location>
</feature>
<dbReference type="PROSITE" id="PS51257">
    <property type="entry name" value="PROKAR_LIPOPROTEIN"/>
    <property type="match status" value="1"/>
</dbReference>
<evidence type="ECO:0000256" key="2">
    <source>
        <dbReference type="SAM" id="Phobius"/>
    </source>
</evidence>
<evidence type="ECO:0000313" key="4">
    <source>
        <dbReference type="Proteomes" id="UP000281406"/>
    </source>
</evidence>
<reference evidence="3 4" key="1">
    <citation type="submission" date="2018-10" db="EMBL/GenBank/DDBJ databases">
        <title>Genome assembly for a Yunnan-Guizhou Plateau 3E fish, Anabarilius grahami (Regan), and its evolutionary and genetic applications.</title>
        <authorList>
            <person name="Jiang W."/>
        </authorList>
    </citation>
    <scope>NUCLEOTIDE SEQUENCE [LARGE SCALE GENOMIC DNA]</scope>
    <source>
        <strain evidence="3">AG-KIZ</strain>
        <tissue evidence="3">Muscle</tissue>
    </source>
</reference>
<evidence type="ECO:0000313" key="3">
    <source>
        <dbReference type="EMBL" id="ROI16633.1"/>
    </source>
</evidence>